<feature type="compositionally biased region" description="Basic residues" evidence="9">
    <location>
        <begin position="319"/>
        <end position="333"/>
    </location>
</feature>
<evidence type="ECO:0000256" key="9">
    <source>
        <dbReference type="SAM" id="MobiDB-lite"/>
    </source>
</evidence>
<dbReference type="AlphaFoldDB" id="A0A226E8F8"/>
<keyword evidence="2" id="KW-0963">Cytoplasm</keyword>
<dbReference type="Proteomes" id="UP000198287">
    <property type="component" value="Unassembled WGS sequence"/>
</dbReference>
<evidence type="ECO:0000256" key="8">
    <source>
        <dbReference type="PROSITE-ProRule" id="PRU00855"/>
    </source>
</evidence>
<dbReference type="GO" id="GO:0008270">
    <property type="term" value="F:zinc ion binding"/>
    <property type="evidence" value="ECO:0007669"/>
    <property type="project" value="UniProtKB-KW"/>
</dbReference>
<keyword evidence="5" id="KW-0862">Zinc</keyword>
<evidence type="ECO:0000256" key="1">
    <source>
        <dbReference type="ARBA" id="ARBA00004496"/>
    </source>
</evidence>
<dbReference type="PROSITE" id="PS51522">
    <property type="entry name" value="ZF_NANOS"/>
    <property type="match status" value="1"/>
</dbReference>
<dbReference type="PANTHER" id="PTHR12887">
    <property type="entry name" value="NANOS PROTEIN"/>
    <property type="match status" value="1"/>
</dbReference>
<evidence type="ECO:0000256" key="2">
    <source>
        <dbReference type="ARBA" id="ARBA00022490"/>
    </source>
</evidence>
<feature type="compositionally biased region" description="Low complexity" evidence="9">
    <location>
        <begin position="166"/>
        <end position="178"/>
    </location>
</feature>
<comment type="caution">
    <text evidence="11">The sequence shown here is derived from an EMBL/GenBank/DDBJ whole genome shotgun (WGS) entry which is preliminary data.</text>
</comment>
<dbReference type="InterPro" id="IPR024161">
    <property type="entry name" value="Znf_nanos-typ"/>
</dbReference>
<dbReference type="EMBL" id="LNIX01000005">
    <property type="protein sequence ID" value="OXA53759.1"/>
    <property type="molecule type" value="Genomic_DNA"/>
</dbReference>
<dbReference type="InterPro" id="IPR038129">
    <property type="entry name" value="Nanos_sf"/>
</dbReference>
<reference evidence="11 12" key="1">
    <citation type="submission" date="2015-12" db="EMBL/GenBank/DDBJ databases">
        <title>The genome of Folsomia candida.</title>
        <authorList>
            <person name="Faddeeva A."/>
            <person name="Derks M.F."/>
            <person name="Anvar Y."/>
            <person name="Smit S."/>
            <person name="Van Straalen N."/>
            <person name="Roelofs D."/>
        </authorList>
    </citation>
    <scope>NUCLEOTIDE SEQUENCE [LARGE SCALE GENOMIC DNA]</scope>
    <source>
        <strain evidence="11 12">VU population</strain>
        <tissue evidence="11">Whole body</tissue>
    </source>
</reference>
<evidence type="ECO:0000256" key="6">
    <source>
        <dbReference type="ARBA" id="ARBA00022845"/>
    </source>
</evidence>
<keyword evidence="3" id="KW-0479">Metal-binding</keyword>
<keyword evidence="12" id="KW-1185">Reference proteome</keyword>
<feature type="compositionally biased region" description="Low complexity" evidence="9">
    <location>
        <begin position="305"/>
        <end position="314"/>
    </location>
</feature>
<keyword evidence="4 8" id="KW-0863">Zinc-finger</keyword>
<keyword evidence="7 8" id="KW-0694">RNA-binding</keyword>
<dbReference type="Pfam" id="PF05741">
    <property type="entry name" value="zf-nanos"/>
    <property type="match status" value="1"/>
</dbReference>
<dbReference type="Gene3D" id="4.10.60.30">
    <property type="entry name" value="Nanos, RNA-binding domain"/>
    <property type="match status" value="1"/>
</dbReference>
<comment type="similarity">
    <text evidence="8">Belongs to the nanos family.</text>
</comment>
<dbReference type="GO" id="GO:0006417">
    <property type="term" value="P:regulation of translation"/>
    <property type="evidence" value="ECO:0007669"/>
    <property type="project" value="UniProtKB-UniRule"/>
</dbReference>
<keyword evidence="6 8" id="KW-0810">Translation regulation</keyword>
<evidence type="ECO:0000313" key="12">
    <source>
        <dbReference type="Proteomes" id="UP000198287"/>
    </source>
</evidence>
<comment type="subcellular location">
    <subcellularLocation>
        <location evidence="1">Cytoplasm</location>
    </subcellularLocation>
</comment>
<feature type="region of interest" description="Disordered" evidence="9">
    <location>
        <begin position="301"/>
        <end position="336"/>
    </location>
</feature>
<dbReference type="GO" id="GO:0003723">
    <property type="term" value="F:RNA binding"/>
    <property type="evidence" value="ECO:0007669"/>
    <property type="project" value="UniProtKB-UniRule"/>
</dbReference>
<feature type="domain" description="Nanos-type" evidence="10">
    <location>
        <begin position="345"/>
        <end position="399"/>
    </location>
</feature>
<accession>A0A226E8F8</accession>
<evidence type="ECO:0000256" key="7">
    <source>
        <dbReference type="ARBA" id="ARBA00022884"/>
    </source>
</evidence>
<feature type="region of interest" description="Disordered" evidence="9">
    <location>
        <begin position="156"/>
        <end position="183"/>
    </location>
</feature>
<name>A0A226E8F8_FOLCA</name>
<evidence type="ECO:0000256" key="4">
    <source>
        <dbReference type="ARBA" id="ARBA00022771"/>
    </source>
</evidence>
<evidence type="ECO:0000259" key="10">
    <source>
        <dbReference type="PROSITE" id="PS51522"/>
    </source>
</evidence>
<organism evidence="11 12">
    <name type="scientific">Folsomia candida</name>
    <name type="common">Springtail</name>
    <dbReference type="NCBI Taxonomy" id="158441"/>
    <lineage>
        <taxon>Eukaryota</taxon>
        <taxon>Metazoa</taxon>
        <taxon>Ecdysozoa</taxon>
        <taxon>Arthropoda</taxon>
        <taxon>Hexapoda</taxon>
        <taxon>Collembola</taxon>
        <taxon>Entomobryomorpha</taxon>
        <taxon>Isotomoidea</taxon>
        <taxon>Isotomidae</taxon>
        <taxon>Proisotominae</taxon>
        <taxon>Folsomia</taxon>
    </lineage>
</organism>
<dbReference type="STRING" id="158441.A0A226E8F8"/>
<evidence type="ECO:0000256" key="5">
    <source>
        <dbReference type="ARBA" id="ARBA00022833"/>
    </source>
</evidence>
<sequence length="429" mass="48337">MSERSSASSLMLKEGDAVLSEFLPLYWIHISRVGLELVKVSVPSLSAPGIFAKQVTIIPLLDKNDSLGVAFVPYIFGCLVWSSSLEDFPVLLPTHHHDKVFFQIFKVFLRHEKIIHSKYELKYLCKEYLLLGIMEQKLPPFSVSFFPQQSNVTLPITPPSVPSDTPNPTTETETEGQPGPEPVKYWDPSMSISMLRGGGNDGGDCYNLLPSTLADAHLGTNCLSFPCTTCFYPGPVNEQIPSSAVSPLAQGPRVESLPPVFVPIRSYQMDWPNQGPYEIHSLAAEMWRRMEDESFADMMHEDSAEGSLSSLSSRQEARSRRRFLSRRDHRSHRSQSGIYLTSDNHCKLCLSNRETESFYMSHTLRDSEGKVSCPVLRNLVCRICGETGDTAHTFKYCPYNHDVPMELRSINFDQARADVARLMNMKMKD</sequence>
<protein>
    <submittedName>
        <fullName evidence="11">Nanos 1</fullName>
    </submittedName>
</protein>
<proteinExistence type="inferred from homology"/>
<gene>
    <name evidence="11" type="ORF">Fcan01_10929</name>
</gene>
<evidence type="ECO:0000313" key="11">
    <source>
        <dbReference type="EMBL" id="OXA53759.1"/>
    </source>
</evidence>
<evidence type="ECO:0000256" key="3">
    <source>
        <dbReference type="ARBA" id="ARBA00022723"/>
    </source>
</evidence>
<dbReference type="InterPro" id="IPR008705">
    <property type="entry name" value="Nanos/Xcar2"/>
</dbReference>
<dbReference type="GO" id="GO:0005737">
    <property type="term" value="C:cytoplasm"/>
    <property type="evidence" value="ECO:0007669"/>
    <property type="project" value="UniProtKB-SubCell"/>
</dbReference>
<dbReference type="OrthoDB" id="10010129at2759"/>